<gene>
    <name evidence="1" type="ORF">D5R81_11670</name>
</gene>
<proteinExistence type="predicted"/>
<reference evidence="1 2" key="1">
    <citation type="submission" date="2018-09" db="EMBL/GenBank/DDBJ databases">
        <title>Phylogeny of the Shewanellaceae, and recommendation for two new genera, Pseudoshewanella and Parashewanella.</title>
        <authorList>
            <person name="Wang G."/>
        </authorList>
    </citation>
    <scope>NUCLEOTIDE SEQUENCE [LARGE SCALE GENOMIC DNA]</scope>
    <source>
        <strain evidence="1 2">KCTC 22492</strain>
    </source>
</reference>
<dbReference type="OrthoDB" id="6400947at2"/>
<dbReference type="RefSeq" id="WP_121853814.1">
    <property type="nucleotide sequence ID" value="NZ_CP037952.1"/>
</dbReference>
<dbReference type="Proteomes" id="UP000273022">
    <property type="component" value="Unassembled WGS sequence"/>
</dbReference>
<organism evidence="1 2">
    <name type="scientific">Parashewanella spongiae</name>
    <dbReference type="NCBI Taxonomy" id="342950"/>
    <lineage>
        <taxon>Bacteria</taxon>
        <taxon>Pseudomonadati</taxon>
        <taxon>Pseudomonadota</taxon>
        <taxon>Gammaproteobacteria</taxon>
        <taxon>Alteromonadales</taxon>
        <taxon>Shewanellaceae</taxon>
        <taxon>Parashewanella</taxon>
    </lineage>
</organism>
<protein>
    <submittedName>
        <fullName evidence="1">Uncharacterized protein</fullName>
    </submittedName>
</protein>
<sequence length="103" mass="11756">MHIKASKIWQQRLHNYSVYDSIDIPIIEADASKFAGKDAELIALMKVLNQNREQPRITSLMDDNYLIEYENGDKAAVNHDALLKQIQRCKSTAEALEILKSLV</sequence>
<accession>A0A3A6TD57</accession>
<dbReference type="AlphaFoldDB" id="A0A3A6TD57"/>
<evidence type="ECO:0000313" key="2">
    <source>
        <dbReference type="Proteomes" id="UP000273022"/>
    </source>
</evidence>
<evidence type="ECO:0000313" key="1">
    <source>
        <dbReference type="EMBL" id="RJY13169.1"/>
    </source>
</evidence>
<dbReference type="EMBL" id="QYYH01000068">
    <property type="protein sequence ID" value="RJY13169.1"/>
    <property type="molecule type" value="Genomic_DNA"/>
</dbReference>
<keyword evidence="2" id="KW-1185">Reference proteome</keyword>
<comment type="caution">
    <text evidence="1">The sequence shown here is derived from an EMBL/GenBank/DDBJ whole genome shotgun (WGS) entry which is preliminary data.</text>
</comment>
<name>A0A3A6TD57_9GAMM</name>